<proteinExistence type="predicted"/>
<keyword evidence="2" id="KW-0812">Transmembrane</keyword>
<dbReference type="InterPro" id="IPR052016">
    <property type="entry name" value="Bact_Sigma-Reg"/>
</dbReference>
<organism evidence="4 5">
    <name type="scientific">Desulfobaculum bizertense DSM 18034</name>
    <dbReference type="NCBI Taxonomy" id="1121442"/>
    <lineage>
        <taxon>Bacteria</taxon>
        <taxon>Pseudomonadati</taxon>
        <taxon>Thermodesulfobacteriota</taxon>
        <taxon>Desulfovibrionia</taxon>
        <taxon>Desulfovibrionales</taxon>
        <taxon>Desulfovibrionaceae</taxon>
        <taxon>Desulfobaculum</taxon>
    </lineage>
</organism>
<reference evidence="4 5" key="1">
    <citation type="submission" date="2017-02" db="EMBL/GenBank/DDBJ databases">
        <authorList>
            <person name="Peterson S.W."/>
        </authorList>
    </citation>
    <scope>NUCLEOTIDE SEQUENCE [LARGE SCALE GENOMIC DNA]</scope>
    <source>
        <strain evidence="4 5">DSM 18034</strain>
    </source>
</reference>
<dbReference type="InterPro" id="IPR001932">
    <property type="entry name" value="PPM-type_phosphatase-like_dom"/>
</dbReference>
<dbReference type="PROSITE" id="PS50885">
    <property type="entry name" value="HAMP"/>
    <property type="match status" value="1"/>
</dbReference>
<dbReference type="CDD" id="cd06225">
    <property type="entry name" value="HAMP"/>
    <property type="match status" value="1"/>
</dbReference>
<dbReference type="SMART" id="SM00331">
    <property type="entry name" value="PP2C_SIG"/>
    <property type="match status" value="1"/>
</dbReference>
<accession>A0A1T4WQH1</accession>
<dbReference type="SUPFAM" id="SSF158472">
    <property type="entry name" value="HAMP domain-like"/>
    <property type="match status" value="1"/>
</dbReference>
<keyword evidence="1" id="KW-0378">Hydrolase</keyword>
<dbReference type="Pfam" id="PF20970">
    <property type="entry name" value="MASE10"/>
    <property type="match status" value="1"/>
</dbReference>
<dbReference type="Pfam" id="PF07228">
    <property type="entry name" value="SpoIIE"/>
    <property type="match status" value="1"/>
</dbReference>
<dbReference type="Proteomes" id="UP000189733">
    <property type="component" value="Unassembled WGS sequence"/>
</dbReference>
<dbReference type="GO" id="GO:0016791">
    <property type="term" value="F:phosphatase activity"/>
    <property type="evidence" value="ECO:0007669"/>
    <property type="project" value="TreeGrafter"/>
</dbReference>
<dbReference type="Gene3D" id="3.60.40.10">
    <property type="entry name" value="PPM-type phosphatase domain"/>
    <property type="match status" value="1"/>
</dbReference>
<keyword evidence="2" id="KW-0472">Membrane</keyword>
<evidence type="ECO:0000256" key="1">
    <source>
        <dbReference type="ARBA" id="ARBA00022801"/>
    </source>
</evidence>
<protein>
    <submittedName>
        <fullName evidence="4">Sigma-B regulation protein RsbU (Phosphoserine phosphatase)</fullName>
    </submittedName>
</protein>
<sequence length="493" mass="54477">MLAVSFGVAFVLRRALLRSVVLSARPRQQPLRQFMLDFFCLVLAGLGFGLYGQVVLGFPFSASGSKVLLGAVSLAFFAALDLRLERERRLLKELAHDGSFRELPRSFSPLTQRFALVALLALLLFTGILLLVMTKDIQWIVQSSGVDRSHAVRSVVLDISLVMGVFVLLLVNLIFSFSRNLRLLFENQTRTLERVSQGDLDVWVPAMTRDEFGYIAGRTNQMIDALRDRMRLVQGMQVASEIQSSLQPHSSPALCGCQLAAESRFSDETGGDYYDFLPLPDEDRRVLFALGDVSGHGVGAALLMASVRSLLRMRAFAGGTPGELCTDVNAMIARDTFGSGRFMTLFLMEYMPETKVLSWVSAGHDPAFYIPAGSRTIEYLGGHNLPLGVQRDGKYETADSRTVQEGDLIVLATDGVWEARSSEGTMFGKKRLETLLMNNAHKKANEIVQAVIEALNTFTGSFPREDDMTLVVLRIGPSCSEHSPEPYRTEETA</sequence>
<dbReference type="OrthoDB" id="343514at2"/>
<dbReference type="PANTHER" id="PTHR43156:SF2">
    <property type="entry name" value="STAGE II SPORULATION PROTEIN E"/>
    <property type="match status" value="1"/>
</dbReference>
<evidence type="ECO:0000259" key="3">
    <source>
        <dbReference type="PROSITE" id="PS50885"/>
    </source>
</evidence>
<dbReference type="Gene3D" id="6.10.340.10">
    <property type="match status" value="1"/>
</dbReference>
<feature type="transmembrane region" description="Helical" evidence="2">
    <location>
        <begin position="34"/>
        <end position="60"/>
    </location>
</feature>
<dbReference type="InterPro" id="IPR048440">
    <property type="entry name" value="MASE10"/>
</dbReference>
<evidence type="ECO:0000313" key="4">
    <source>
        <dbReference type="EMBL" id="SKA79105.1"/>
    </source>
</evidence>
<dbReference type="SUPFAM" id="SSF81606">
    <property type="entry name" value="PP2C-like"/>
    <property type="match status" value="1"/>
</dbReference>
<evidence type="ECO:0000313" key="5">
    <source>
        <dbReference type="Proteomes" id="UP000189733"/>
    </source>
</evidence>
<dbReference type="GO" id="GO:0016020">
    <property type="term" value="C:membrane"/>
    <property type="evidence" value="ECO:0007669"/>
    <property type="project" value="InterPro"/>
</dbReference>
<dbReference type="GO" id="GO:0007165">
    <property type="term" value="P:signal transduction"/>
    <property type="evidence" value="ECO:0007669"/>
    <property type="project" value="InterPro"/>
</dbReference>
<feature type="transmembrane region" description="Helical" evidence="2">
    <location>
        <begin position="114"/>
        <end position="134"/>
    </location>
</feature>
<dbReference type="PANTHER" id="PTHR43156">
    <property type="entry name" value="STAGE II SPORULATION PROTEIN E-RELATED"/>
    <property type="match status" value="1"/>
</dbReference>
<dbReference type="InterPro" id="IPR036457">
    <property type="entry name" value="PPM-type-like_dom_sf"/>
</dbReference>
<keyword evidence="2" id="KW-1133">Transmembrane helix</keyword>
<keyword evidence="5" id="KW-1185">Reference proteome</keyword>
<dbReference type="InterPro" id="IPR003660">
    <property type="entry name" value="HAMP_dom"/>
</dbReference>
<feature type="domain" description="HAMP" evidence="3">
    <location>
        <begin position="189"/>
        <end position="231"/>
    </location>
</feature>
<evidence type="ECO:0000256" key="2">
    <source>
        <dbReference type="SAM" id="Phobius"/>
    </source>
</evidence>
<feature type="transmembrane region" description="Helical" evidence="2">
    <location>
        <begin position="155"/>
        <end position="175"/>
    </location>
</feature>
<name>A0A1T4WQH1_9BACT</name>
<dbReference type="AlphaFoldDB" id="A0A1T4WQH1"/>
<dbReference type="EMBL" id="FUYA01000009">
    <property type="protein sequence ID" value="SKA79105.1"/>
    <property type="molecule type" value="Genomic_DNA"/>
</dbReference>
<dbReference type="STRING" id="1121442.SAMN02745702_02495"/>
<gene>
    <name evidence="4" type="ORF">SAMN02745702_02495</name>
</gene>